<keyword evidence="1" id="KW-0805">Transcription regulation</keyword>
<dbReference type="InterPro" id="IPR036388">
    <property type="entry name" value="WH-like_DNA-bd_sf"/>
</dbReference>
<dbReference type="RefSeq" id="WP_006361324.1">
    <property type="nucleotide sequence ID" value="NZ_GG700630.1"/>
</dbReference>
<keyword evidence="6" id="KW-1185">Reference proteome</keyword>
<evidence type="ECO:0000259" key="4">
    <source>
        <dbReference type="PROSITE" id="PS50949"/>
    </source>
</evidence>
<dbReference type="PROSITE" id="PS50949">
    <property type="entry name" value="HTH_GNTR"/>
    <property type="match status" value="1"/>
</dbReference>
<gene>
    <name evidence="5" type="ORF">HMPREF0762_00076</name>
</gene>
<evidence type="ECO:0000313" key="5">
    <source>
        <dbReference type="EMBL" id="EEZ61989.1"/>
    </source>
</evidence>
<dbReference type="AlphaFoldDB" id="D0WE51"/>
<dbReference type="OrthoDB" id="4307011at2"/>
<organism evidence="5 6">
    <name type="scientific">Slackia exigua (strain ATCC 700122 / DSM 15923 / CIP 105133 / JCM 11022 / KCTC 5966 / S-7)</name>
    <dbReference type="NCBI Taxonomy" id="649764"/>
    <lineage>
        <taxon>Bacteria</taxon>
        <taxon>Bacillati</taxon>
        <taxon>Actinomycetota</taxon>
        <taxon>Coriobacteriia</taxon>
        <taxon>Eggerthellales</taxon>
        <taxon>Eggerthellaceae</taxon>
        <taxon>Slackia</taxon>
    </lineage>
</organism>
<dbReference type="GO" id="GO:0003677">
    <property type="term" value="F:DNA binding"/>
    <property type="evidence" value="ECO:0007669"/>
    <property type="project" value="UniProtKB-KW"/>
</dbReference>
<protein>
    <submittedName>
        <fullName evidence="5">Transcriptional regulator, GntR family</fullName>
    </submittedName>
</protein>
<dbReference type="Gene3D" id="1.10.10.10">
    <property type="entry name" value="Winged helix-like DNA-binding domain superfamily/Winged helix DNA-binding domain"/>
    <property type="match status" value="1"/>
</dbReference>
<sequence>MAAATPKTFSFSMDESSDIPLWAQLRNRIVYLINSGYYVPGEQLPTVRALASDISINYNTVNKAYLALKSDGYVESTRGRGAFVRASAADADGSLSHEADAVMQDCINACRAMGMSLDDIQLRMIRMVRQFKQEEGRGRNV</sequence>
<dbReference type="CDD" id="cd07377">
    <property type="entry name" value="WHTH_GntR"/>
    <property type="match status" value="1"/>
</dbReference>
<comment type="caution">
    <text evidence="5">The sequence shown here is derived from an EMBL/GenBank/DDBJ whole genome shotgun (WGS) entry which is preliminary data.</text>
</comment>
<dbReference type="PANTHER" id="PTHR38445:SF9">
    <property type="entry name" value="HTH-TYPE TRANSCRIPTIONAL REPRESSOR YTRA"/>
    <property type="match status" value="1"/>
</dbReference>
<dbReference type="InterPro" id="IPR036390">
    <property type="entry name" value="WH_DNA-bd_sf"/>
</dbReference>
<evidence type="ECO:0000256" key="3">
    <source>
        <dbReference type="ARBA" id="ARBA00023163"/>
    </source>
</evidence>
<reference evidence="5" key="1">
    <citation type="submission" date="2009-10" db="EMBL/GenBank/DDBJ databases">
        <authorList>
            <person name="Weinstock G."/>
            <person name="Sodergren E."/>
            <person name="Clifton S."/>
            <person name="Fulton L."/>
            <person name="Fulton B."/>
            <person name="Courtney L."/>
            <person name="Fronick C."/>
            <person name="Harrison M."/>
            <person name="Strong C."/>
            <person name="Farmer C."/>
            <person name="Delahaunty K."/>
            <person name="Markovic C."/>
            <person name="Hall O."/>
            <person name="Minx P."/>
            <person name="Tomlinson C."/>
            <person name="Mitreva M."/>
            <person name="Nelson J."/>
            <person name="Hou S."/>
            <person name="Wollam A."/>
            <person name="Pepin K.H."/>
            <person name="Johnson M."/>
            <person name="Bhonagiri V."/>
            <person name="Nash W.E."/>
            <person name="Warren W."/>
            <person name="Chinwalla A."/>
            <person name="Mardis E.R."/>
            <person name="Wilson R.K."/>
        </authorList>
    </citation>
    <scope>NUCLEOTIDE SEQUENCE [LARGE SCALE GENOMIC DNA]</scope>
    <source>
        <strain evidence="5">ATCC 700122</strain>
    </source>
</reference>
<feature type="domain" description="HTH gntR-type" evidence="4">
    <location>
        <begin position="19"/>
        <end position="87"/>
    </location>
</feature>
<name>D0WE51_SLAES</name>
<dbReference type="eggNOG" id="COG1725">
    <property type="taxonomic scope" value="Bacteria"/>
</dbReference>
<evidence type="ECO:0000256" key="1">
    <source>
        <dbReference type="ARBA" id="ARBA00023015"/>
    </source>
</evidence>
<dbReference type="HOGENOM" id="CLU_017584_10_1_11"/>
<accession>D0WE51</accession>
<evidence type="ECO:0000313" key="6">
    <source>
        <dbReference type="Proteomes" id="UP000006001"/>
    </source>
</evidence>
<dbReference type="Pfam" id="PF00392">
    <property type="entry name" value="GntR"/>
    <property type="match status" value="1"/>
</dbReference>
<keyword evidence="3" id="KW-0804">Transcription</keyword>
<dbReference type="PANTHER" id="PTHR38445">
    <property type="entry name" value="HTH-TYPE TRANSCRIPTIONAL REPRESSOR YTRA"/>
    <property type="match status" value="1"/>
</dbReference>
<dbReference type="STRING" id="649764.HMPREF0762_00076"/>
<keyword evidence="2" id="KW-0238">DNA-binding</keyword>
<dbReference type="SUPFAM" id="SSF46785">
    <property type="entry name" value="Winged helix' DNA-binding domain"/>
    <property type="match status" value="1"/>
</dbReference>
<dbReference type="GO" id="GO:0003700">
    <property type="term" value="F:DNA-binding transcription factor activity"/>
    <property type="evidence" value="ECO:0007669"/>
    <property type="project" value="InterPro"/>
</dbReference>
<proteinExistence type="predicted"/>
<dbReference type="Proteomes" id="UP000006001">
    <property type="component" value="Unassembled WGS sequence"/>
</dbReference>
<dbReference type="SMART" id="SM00345">
    <property type="entry name" value="HTH_GNTR"/>
    <property type="match status" value="1"/>
</dbReference>
<dbReference type="EMBL" id="ACUX02000004">
    <property type="protein sequence ID" value="EEZ61989.1"/>
    <property type="molecule type" value="Genomic_DNA"/>
</dbReference>
<evidence type="ECO:0000256" key="2">
    <source>
        <dbReference type="ARBA" id="ARBA00023125"/>
    </source>
</evidence>
<dbReference type="InterPro" id="IPR000524">
    <property type="entry name" value="Tscrpt_reg_HTH_GntR"/>
</dbReference>